<dbReference type="HOGENOM" id="CLU_445496_0_0_1"/>
<proteinExistence type="predicted"/>
<name>S8API1_DACHA</name>
<dbReference type="eggNOG" id="ENOG502SB4N">
    <property type="taxonomic scope" value="Eukaryota"/>
</dbReference>
<dbReference type="AlphaFoldDB" id="S8API1"/>
<evidence type="ECO:0000256" key="1">
    <source>
        <dbReference type="SAM" id="MobiDB-lite"/>
    </source>
</evidence>
<reference evidence="3" key="2">
    <citation type="submission" date="2013-04" db="EMBL/GenBank/DDBJ databases">
        <title>Genomic mechanisms accounting for the adaptation to parasitism in nematode-trapping fungi.</title>
        <authorList>
            <person name="Ahren D.G."/>
        </authorList>
    </citation>
    <scope>NUCLEOTIDE SEQUENCE [LARGE SCALE GENOMIC DNA]</scope>
    <source>
        <strain evidence="3">CBS 200.50</strain>
    </source>
</reference>
<evidence type="ECO:0000313" key="2">
    <source>
        <dbReference type="EMBL" id="EPS44830.1"/>
    </source>
</evidence>
<keyword evidence="3" id="KW-1185">Reference proteome</keyword>
<feature type="compositionally biased region" description="Basic and acidic residues" evidence="1">
    <location>
        <begin position="526"/>
        <end position="538"/>
    </location>
</feature>
<dbReference type="EMBL" id="AQGS01000032">
    <property type="protein sequence ID" value="EPS44830.1"/>
    <property type="molecule type" value="Genomic_DNA"/>
</dbReference>
<protein>
    <submittedName>
        <fullName evidence="2">Uncharacterized protein</fullName>
    </submittedName>
</protein>
<comment type="caution">
    <text evidence="2">The sequence shown here is derived from an EMBL/GenBank/DDBJ whole genome shotgun (WGS) entry which is preliminary data.</text>
</comment>
<gene>
    <name evidence="2" type="ORF">H072_1182</name>
</gene>
<evidence type="ECO:0000313" key="3">
    <source>
        <dbReference type="Proteomes" id="UP000015100"/>
    </source>
</evidence>
<feature type="compositionally biased region" description="Basic residues" evidence="1">
    <location>
        <begin position="542"/>
        <end position="559"/>
    </location>
</feature>
<feature type="region of interest" description="Disordered" evidence="1">
    <location>
        <begin position="426"/>
        <end position="460"/>
    </location>
</feature>
<feature type="region of interest" description="Disordered" evidence="1">
    <location>
        <begin position="510"/>
        <end position="613"/>
    </location>
</feature>
<feature type="compositionally biased region" description="Polar residues" evidence="1">
    <location>
        <begin position="451"/>
        <end position="460"/>
    </location>
</feature>
<organism evidence="2 3">
    <name type="scientific">Dactylellina haptotyla (strain CBS 200.50)</name>
    <name type="common">Nematode-trapping fungus</name>
    <name type="synonym">Monacrosporium haptotylum</name>
    <dbReference type="NCBI Taxonomy" id="1284197"/>
    <lineage>
        <taxon>Eukaryota</taxon>
        <taxon>Fungi</taxon>
        <taxon>Dikarya</taxon>
        <taxon>Ascomycota</taxon>
        <taxon>Pezizomycotina</taxon>
        <taxon>Orbiliomycetes</taxon>
        <taxon>Orbiliales</taxon>
        <taxon>Orbiliaceae</taxon>
        <taxon>Dactylellina</taxon>
    </lineage>
</organism>
<sequence length="613" mass="67804">MLVEGLRQQDLTSNRFLAFFVSPEYASLVSDHDFLKGIIEEALDVPDLEITSVTAAAVVIDGIPKPLIVKSSGMAPGGGWNAVVSDREMTLYSNAGEDHRSYLCNGLAPKAPVEESRQMFRDPDAERGELKLIFRTVDLNETTKKLPAADRPISPKEVRMQLANTLFHTGKIATLARHYYRVSEQPETKRLEISEAFSEDLENLTIEFSRYLLFKEAWQLPLFPLTKPRKIASGNGNIVKEIQVPDGGSTKNIRASQELEVAVTNWLARNPQYGQESLGKRPVEIFARITDPSCNASKHIQTVITQPGTRIARVLSGGGGWGMSAGILALDPQGMVGFTVPGEGILEEVHQTGALIQSGTVIQFYIVTRAWTKFETTHKLGRMLFQVTGKELESQWAPMETSLEAANAEDSQSEGVTSGVISEAITSDELSTKDEQPEIVPPPDPQGDEGITQQKNVSDPFSTRRWKFPVSSIGLENGIWSYRVLNQEADTPYETDQIRGPDPALTTAERQKIEKEKHKKARIQKVKTEKVTAEKGEAGKVGTRKKRDQKAKAPKQKKSRGLDTGRSKGLYVMTKFRPNQALVESTSASDLKADMEEMMQEFSKARRNSGSGE</sequence>
<accession>S8API1</accession>
<dbReference type="Proteomes" id="UP000015100">
    <property type="component" value="Unassembled WGS sequence"/>
</dbReference>
<dbReference type="OrthoDB" id="1744869at2759"/>
<dbReference type="STRING" id="1284197.S8API1"/>
<reference evidence="2 3" key="1">
    <citation type="journal article" date="2013" name="PLoS Genet.">
        <title>Genomic mechanisms accounting for the adaptation to parasitism in nematode-trapping fungi.</title>
        <authorList>
            <person name="Meerupati T."/>
            <person name="Andersson K.M."/>
            <person name="Friman E."/>
            <person name="Kumar D."/>
            <person name="Tunlid A."/>
            <person name="Ahren D."/>
        </authorList>
    </citation>
    <scope>NUCLEOTIDE SEQUENCE [LARGE SCALE GENOMIC DNA]</scope>
    <source>
        <strain evidence="2 3">CBS 200.50</strain>
    </source>
</reference>